<dbReference type="PANTHER" id="PTHR37526:SF1">
    <property type="entry name" value="PROTEIN TUSB"/>
    <property type="match status" value="1"/>
</dbReference>
<dbReference type="GO" id="GO:0016740">
    <property type="term" value="F:transferase activity"/>
    <property type="evidence" value="ECO:0007669"/>
    <property type="project" value="UniProtKB-KW"/>
</dbReference>
<dbReference type="PANTHER" id="PTHR37526">
    <property type="entry name" value="PROTEIN TUSB"/>
    <property type="match status" value="1"/>
</dbReference>
<dbReference type="GO" id="GO:0002143">
    <property type="term" value="P:tRNA wobble position uridine thiolation"/>
    <property type="evidence" value="ECO:0007669"/>
    <property type="project" value="InterPro"/>
</dbReference>
<dbReference type="InterPro" id="IPR007215">
    <property type="entry name" value="Sulphur_relay_TusB/DsrH"/>
</dbReference>
<dbReference type="InterPro" id="IPR027396">
    <property type="entry name" value="DsrEFH-like"/>
</dbReference>
<evidence type="ECO:0000313" key="1">
    <source>
        <dbReference type="EMBL" id="HCA03973.1"/>
    </source>
</evidence>
<dbReference type="SUPFAM" id="SSF75169">
    <property type="entry name" value="DsrEFH-like"/>
    <property type="match status" value="1"/>
</dbReference>
<comment type="caution">
    <text evidence="1">The sequence shown here is derived from an EMBL/GenBank/DDBJ whole genome shotgun (WGS) entry which is preliminary data.</text>
</comment>
<dbReference type="Pfam" id="PF04077">
    <property type="entry name" value="DsrH"/>
    <property type="match status" value="1"/>
</dbReference>
<protein>
    <submittedName>
        <fullName evidence="1">Sulfurtransferase complex subunit TusB</fullName>
    </submittedName>
</protein>
<keyword evidence="1" id="KW-0808">Transferase</keyword>
<dbReference type="EMBL" id="DOTR01000101">
    <property type="protein sequence ID" value="HCA03973.1"/>
    <property type="molecule type" value="Genomic_DNA"/>
</dbReference>
<dbReference type="GO" id="GO:1990228">
    <property type="term" value="C:sulfurtransferase complex"/>
    <property type="evidence" value="ECO:0007669"/>
    <property type="project" value="TreeGrafter"/>
</dbReference>
<name>A0A3D0KKD8_9GAMM</name>
<dbReference type="Gene3D" id="3.40.1260.10">
    <property type="entry name" value="DsrEFH-like"/>
    <property type="match status" value="1"/>
</dbReference>
<proteinExistence type="predicted"/>
<accession>A0A3D0KKD8</accession>
<reference evidence="1" key="1">
    <citation type="journal article" date="2018" name="Nat. Biotechnol.">
        <title>A standardized bacterial taxonomy based on genome phylogeny substantially revises the tree of life.</title>
        <authorList>
            <person name="Parks D.H."/>
            <person name="Chuvochina M."/>
            <person name="Waite D.W."/>
            <person name="Rinke C."/>
            <person name="Skarshewski A."/>
            <person name="Chaumeil P.A."/>
            <person name="Hugenholtz P."/>
        </authorList>
    </citation>
    <scope>NUCLEOTIDE SEQUENCE [LARGE SCALE GENOMIC DNA]</scope>
    <source>
        <strain evidence="1">UBA11284</strain>
    </source>
</reference>
<dbReference type="AlphaFoldDB" id="A0A3D0KKD8"/>
<dbReference type="NCBIfam" id="TIGR03011">
    <property type="entry name" value="sulf_tusB_dsrH"/>
    <property type="match status" value="1"/>
</dbReference>
<sequence length="95" mass="10371">MLHILNKPPHSDAAVQMLNALSNGDSVVLIEDGVQAALYPEWQGWAANTASIFLLAEDAISRGVHSVATSHGLPLIEMDGFIKLTEQNEKIISWY</sequence>
<organism evidence="1">
    <name type="scientific">Halomonas campaniensis</name>
    <dbReference type="NCBI Taxonomy" id="213554"/>
    <lineage>
        <taxon>Bacteria</taxon>
        <taxon>Pseudomonadati</taxon>
        <taxon>Pseudomonadota</taxon>
        <taxon>Gammaproteobacteria</taxon>
        <taxon>Oceanospirillales</taxon>
        <taxon>Halomonadaceae</taxon>
        <taxon>Halomonas</taxon>
    </lineage>
</organism>
<gene>
    <name evidence="1" type="primary">dsrH</name>
    <name evidence="1" type="ORF">DEO68_17840</name>
</gene>